<dbReference type="Proteomes" id="UP000291949">
    <property type="component" value="Unassembled WGS sequence"/>
</dbReference>
<organism evidence="1 2">
    <name type="scientific">Staphylococcus capitis</name>
    <dbReference type="NCBI Taxonomy" id="29388"/>
    <lineage>
        <taxon>Bacteria</taxon>
        <taxon>Bacillati</taxon>
        <taxon>Bacillota</taxon>
        <taxon>Bacilli</taxon>
        <taxon>Bacillales</taxon>
        <taxon>Staphylococcaceae</taxon>
        <taxon>Staphylococcus</taxon>
    </lineage>
</organism>
<sequence length="85" mass="9963">MLKQDLVYNVLLSIREEESIDFKTLNVSEKTFLLALESIARQDLAKNVELFYNKCFPICGTIRYAELTEKGRKNISAHQIEYKYL</sequence>
<dbReference type="InterPro" id="IPR036388">
    <property type="entry name" value="WH-like_DNA-bd_sf"/>
</dbReference>
<name>A0A7Z8E1M6_STACP</name>
<dbReference type="RefSeq" id="WP_011148967.1">
    <property type="nucleotide sequence ID" value="NZ_SCHC01000345.1"/>
</dbReference>
<dbReference type="Gene3D" id="1.10.10.10">
    <property type="entry name" value="Winged helix-like DNA-binding domain superfamily/Winged helix DNA-binding domain"/>
    <property type="match status" value="1"/>
</dbReference>
<comment type="caution">
    <text evidence="1">The sequence shown here is derived from an EMBL/GenBank/DDBJ whole genome shotgun (WGS) entry which is preliminary data.</text>
</comment>
<proteinExistence type="predicted"/>
<dbReference type="EMBL" id="SCHC01000345">
    <property type="protein sequence ID" value="TBW72303.1"/>
    <property type="molecule type" value="Genomic_DNA"/>
</dbReference>
<accession>A0A7Z8E1M6</accession>
<dbReference type="AlphaFoldDB" id="A0A7Z8E1M6"/>
<protein>
    <submittedName>
        <fullName evidence="1">Uncharacterized protein</fullName>
    </submittedName>
</protein>
<gene>
    <name evidence="1" type="ORF">EQ811_14345</name>
</gene>
<reference evidence="1 2" key="1">
    <citation type="journal article" date="2019" name="Sci. Transl. Med.">
        <title>Quorum sensing between bacterial species on the skin protects against epidermal injury in atopic dermatitis.</title>
        <authorList>
            <person name="Williams M.R."/>
        </authorList>
    </citation>
    <scope>NUCLEOTIDE SEQUENCE [LARGE SCALE GENOMIC DNA]</scope>
    <source>
        <strain evidence="1 2">H8</strain>
    </source>
</reference>
<evidence type="ECO:0000313" key="1">
    <source>
        <dbReference type="EMBL" id="TBW72303.1"/>
    </source>
</evidence>
<evidence type="ECO:0000313" key="2">
    <source>
        <dbReference type="Proteomes" id="UP000291949"/>
    </source>
</evidence>